<reference evidence="2 3" key="1">
    <citation type="submission" date="2007-04" db="EMBL/GenBank/DDBJ databases">
        <authorList>
            <person name="Fulton L."/>
            <person name="Clifton S."/>
            <person name="Fulton B."/>
            <person name="Xu J."/>
            <person name="Minx P."/>
            <person name="Pepin K.H."/>
            <person name="Johnson M."/>
            <person name="Thiruvilangam P."/>
            <person name="Bhonagiri V."/>
            <person name="Nash W.E."/>
            <person name="Mardis E.R."/>
            <person name="Wilson R.K."/>
        </authorList>
    </citation>
    <scope>NUCLEOTIDE SEQUENCE [LARGE SCALE GENOMIC DNA]</scope>
    <source>
        <strain evidence="2 3">L2-32</strain>
    </source>
</reference>
<dbReference type="AlphaFoldDB" id="A7A759"/>
<dbReference type="EMBL" id="AAXD02000052">
    <property type="protein sequence ID" value="EDN82641.1"/>
    <property type="molecule type" value="Genomic_DNA"/>
</dbReference>
<feature type="transmembrane region" description="Helical" evidence="1">
    <location>
        <begin position="182"/>
        <end position="202"/>
    </location>
</feature>
<name>A7A759_BIFAD</name>
<accession>A7A759</accession>
<keyword evidence="1" id="KW-1133">Transmembrane helix</keyword>
<gene>
    <name evidence="2" type="ORF">BIFADO_01694</name>
</gene>
<organism evidence="2 3">
    <name type="scientific">Bifidobacterium adolescentis L2-32</name>
    <dbReference type="NCBI Taxonomy" id="411481"/>
    <lineage>
        <taxon>Bacteria</taxon>
        <taxon>Bacillati</taxon>
        <taxon>Actinomycetota</taxon>
        <taxon>Actinomycetes</taxon>
        <taxon>Bifidobacteriales</taxon>
        <taxon>Bifidobacteriaceae</taxon>
        <taxon>Bifidobacterium</taxon>
    </lineage>
</organism>
<evidence type="ECO:0000313" key="3">
    <source>
        <dbReference type="Proteomes" id="UP000003773"/>
    </source>
</evidence>
<protein>
    <submittedName>
        <fullName evidence="2">Uncharacterized protein</fullName>
    </submittedName>
</protein>
<keyword evidence="1" id="KW-0812">Transmembrane</keyword>
<sequence>MLVAVGAIHTIVALVAVGVAVHAVGAIVTVVAIIAIAPAATLVTLVVIAVTATHTAATAIVASTAVTVFVVFGLVATLIIVGVFLRRQRGEDVIKVAHDVFALRPVRHATAATRLEIVPTVVITTATAVILLRSGIVKAQFGEQVGAGFGVTMATTLRRFIVRLQRVHRCHGIRDFGGFRGLGLLGTDGAFLLLGFIGLLVLCRFDLSVCGGSGLWRAHGDAGRSLAAGTGGLKCCDQFGLAHGGDTTKSHLLGELLELGQFHIIEIRACCHW</sequence>
<feature type="transmembrane region" description="Helical" evidence="1">
    <location>
        <begin position="31"/>
        <end position="53"/>
    </location>
</feature>
<feature type="transmembrane region" description="Helical" evidence="1">
    <location>
        <begin position="117"/>
        <end position="136"/>
    </location>
</feature>
<keyword evidence="1" id="KW-0472">Membrane</keyword>
<dbReference type="HOGENOM" id="CLU_1018046_0_0_11"/>
<comment type="caution">
    <text evidence="2">The sequence shown here is derived from an EMBL/GenBank/DDBJ whole genome shotgun (WGS) entry which is preliminary data.</text>
</comment>
<feature type="transmembrane region" description="Helical" evidence="1">
    <location>
        <begin position="59"/>
        <end position="85"/>
    </location>
</feature>
<evidence type="ECO:0000313" key="2">
    <source>
        <dbReference type="EMBL" id="EDN82641.1"/>
    </source>
</evidence>
<dbReference type="Proteomes" id="UP000003773">
    <property type="component" value="Unassembled WGS sequence"/>
</dbReference>
<reference evidence="2 3" key="2">
    <citation type="submission" date="2007-05" db="EMBL/GenBank/DDBJ databases">
        <title>Draft genome sequence of Bifidobacterium adolescentis (L2-32).</title>
        <authorList>
            <person name="Sudarsanam P."/>
            <person name="Ley R."/>
            <person name="Guruge J."/>
            <person name="Turnbaugh P.J."/>
            <person name="Mahowald M."/>
            <person name="Liep D."/>
            <person name="Gordon J."/>
        </authorList>
    </citation>
    <scope>NUCLEOTIDE SEQUENCE [LARGE SCALE GENOMIC DNA]</scope>
    <source>
        <strain evidence="2 3">L2-32</strain>
    </source>
</reference>
<proteinExistence type="predicted"/>
<evidence type="ECO:0000256" key="1">
    <source>
        <dbReference type="SAM" id="Phobius"/>
    </source>
</evidence>
<feature type="transmembrane region" description="Helical" evidence="1">
    <location>
        <begin position="6"/>
        <end position="24"/>
    </location>
</feature>